<dbReference type="EMBL" id="KZ302050">
    <property type="protein sequence ID" value="PFH48790.1"/>
    <property type="molecule type" value="Genomic_DNA"/>
</dbReference>
<feature type="non-terminal residue" evidence="1">
    <location>
        <position position="109"/>
    </location>
</feature>
<protein>
    <submittedName>
        <fullName evidence="1">Uncharacterized protein</fullName>
    </submittedName>
</protein>
<name>A0A2A9NM43_9AGAR</name>
<sequence length="109" mass="12325">MDNLETVKNKGDMPQAKYGDQSYWVRETACRTLISGGVLGARCQLHSGSGFRPYKDPENGGTRICIDLQRKFPERQYNDLFGTVGDDRKVGYGKCYAEKNLTPEEIKEL</sequence>
<evidence type="ECO:0000313" key="2">
    <source>
        <dbReference type="Proteomes" id="UP000242287"/>
    </source>
</evidence>
<organism evidence="1 2">
    <name type="scientific">Amanita thiersii Skay4041</name>
    <dbReference type="NCBI Taxonomy" id="703135"/>
    <lineage>
        <taxon>Eukaryota</taxon>
        <taxon>Fungi</taxon>
        <taxon>Dikarya</taxon>
        <taxon>Basidiomycota</taxon>
        <taxon>Agaricomycotina</taxon>
        <taxon>Agaricomycetes</taxon>
        <taxon>Agaricomycetidae</taxon>
        <taxon>Agaricales</taxon>
        <taxon>Pluteineae</taxon>
        <taxon>Amanitaceae</taxon>
        <taxon>Amanita</taxon>
    </lineage>
</organism>
<proteinExistence type="predicted"/>
<evidence type="ECO:0000313" key="1">
    <source>
        <dbReference type="EMBL" id="PFH48790.1"/>
    </source>
</evidence>
<keyword evidence="2" id="KW-1185">Reference proteome</keyword>
<dbReference type="Proteomes" id="UP000242287">
    <property type="component" value="Unassembled WGS sequence"/>
</dbReference>
<dbReference type="AlphaFoldDB" id="A0A2A9NM43"/>
<accession>A0A2A9NM43</accession>
<gene>
    <name evidence="1" type="ORF">AMATHDRAFT_64621</name>
</gene>
<reference evidence="1 2" key="1">
    <citation type="submission" date="2014-02" db="EMBL/GenBank/DDBJ databases">
        <title>Transposable element dynamics among asymbiotic and ectomycorrhizal Amanita fungi.</title>
        <authorList>
            <consortium name="DOE Joint Genome Institute"/>
            <person name="Hess J."/>
            <person name="Skrede I."/>
            <person name="Wolfe B."/>
            <person name="LaButti K."/>
            <person name="Ohm R.A."/>
            <person name="Grigoriev I.V."/>
            <person name="Pringle A."/>
        </authorList>
    </citation>
    <scope>NUCLEOTIDE SEQUENCE [LARGE SCALE GENOMIC DNA]</scope>
    <source>
        <strain evidence="1 2">SKay4041</strain>
    </source>
</reference>